<accession>A0A0F9BTZ7</accession>
<dbReference type="PANTHER" id="PTHR30478">
    <property type="entry name" value="DNA POLYMERASE III SUBUNIT BETA"/>
    <property type="match status" value="1"/>
</dbReference>
<comment type="subcellular location">
    <subcellularLocation>
        <location evidence="1">Cytoplasm</location>
    </subcellularLocation>
</comment>
<evidence type="ECO:0000256" key="8">
    <source>
        <dbReference type="ARBA" id="ARBA00023125"/>
    </source>
</evidence>
<dbReference type="GO" id="GO:0009360">
    <property type="term" value="C:DNA polymerase III complex"/>
    <property type="evidence" value="ECO:0007669"/>
    <property type="project" value="InterPro"/>
</dbReference>
<dbReference type="Gene3D" id="3.10.150.10">
    <property type="entry name" value="DNA Polymerase III, subunit A, domain 2"/>
    <property type="match status" value="1"/>
</dbReference>
<evidence type="ECO:0000256" key="7">
    <source>
        <dbReference type="ARBA" id="ARBA00022932"/>
    </source>
</evidence>
<evidence type="ECO:0000256" key="3">
    <source>
        <dbReference type="ARBA" id="ARBA00022490"/>
    </source>
</evidence>
<name>A0A0F9BTZ7_9ZZZZ</name>
<evidence type="ECO:0000313" key="11">
    <source>
        <dbReference type="EMBL" id="KKL17377.1"/>
    </source>
</evidence>
<protein>
    <recommendedName>
        <fullName evidence="12">DNA polymerase III subunit beta</fullName>
    </recommendedName>
</protein>
<reference evidence="11" key="1">
    <citation type="journal article" date="2015" name="Nature">
        <title>Complex archaea that bridge the gap between prokaryotes and eukaryotes.</title>
        <authorList>
            <person name="Spang A."/>
            <person name="Saw J.H."/>
            <person name="Jorgensen S.L."/>
            <person name="Zaremba-Niedzwiedzka K."/>
            <person name="Martijn J."/>
            <person name="Lind A.E."/>
            <person name="van Eijk R."/>
            <person name="Schleper C."/>
            <person name="Guy L."/>
            <person name="Ettema T.J."/>
        </authorList>
    </citation>
    <scope>NUCLEOTIDE SEQUENCE</scope>
</reference>
<evidence type="ECO:0000259" key="10">
    <source>
        <dbReference type="Pfam" id="PF02768"/>
    </source>
</evidence>
<dbReference type="InterPro" id="IPR046938">
    <property type="entry name" value="DNA_clamp_sf"/>
</dbReference>
<feature type="non-terminal residue" evidence="11">
    <location>
        <position position="1"/>
    </location>
</feature>
<dbReference type="Pfam" id="PF02767">
    <property type="entry name" value="DNA_pol3_beta_2"/>
    <property type="match status" value="1"/>
</dbReference>
<feature type="domain" description="DNA polymerase III beta sliding clamp central" evidence="9">
    <location>
        <begin position="40"/>
        <end position="143"/>
    </location>
</feature>
<keyword evidence="7" id="KW-0239">DNA-directed DNA polymerase</keyword>
<dbReference type="SUPFAM" id="SSF55979">
    <property type="entry name" value="DNA clamp"/>
    <property type="match status" value="2"/>
</dbReference>
<keyword evidence="4" id="KW-0808">Transferase</keyword>
<evidence type="ECO:0000256" key="1">
    <source>
        <dbReference type="ARBA" id="ARBA00004496"/>
    </source>
</evidence>
<feature type="domain" description="DNA polymerase III beta sliding clamp C-terminal" evidence="10">
    <location>
        <begin position="147"/>
        <end position="261"/>
    </location>
</feature>
<evidence type="ECO:0008006" key="12">
    <source>
        <dbReference type="Google" id="ProtNLM"/>
    </source>
</evidence>
<gene>
    <name evidence="11" type="ORF">LCGC14_2486180</name>
</gene>
<dbReference type="GO" id="GO:0006271">
    <property type="term" value="P:DNA strand elongation involved in DNA replication"/>
    <property type="evidence" value="ECO:0007669"/>
    <property type="project" value="TreeGrafter"/>
</dbReference>
<dbReference type="InterPro" id="IPR001001">
    <property type="entry name" value="DNA_polIII_beta"/>
</dbReference>
<dbReference type="GO" id="GO:0005737">
    <property type="term" value="C:cytoplasm"/>
    <property type="evidence" value="ECO:0007669"/>
    <property type="project" value="UniProtKB-SubCell"/>
</dbReference>
<dbReference type="EMBL" id="LAZR01039283">
    <property type="protein sequence ID" value="KKL17377.1"/>
    <property type="molecule type" value="Genomic_DNA"/>
</dbReference>
<organism evidence="11">
    <name type="scientific">marine sediment metagenome</name>
    <dbReference type="NCBI Taxonomy" id="412755"/>
    <lineage>
        <taxon>unclassified sequences</taxon>
        <taxon>metagenomes</taxon>
        <taxon>ecological metagenomes</taxon>
    </lineage>
</organism>
<dbReference type="CDD" id="cd00140">
    <property type="entry name" value="beta_clamp"/>
    <property type="match status" value="1"/>
</dbReference>
<dbReference type="InterPro" id="IPR022637">
    <property type="entry name" value="DNA_polIII_beta_cen"/>
</dbReference>
<dbReference type="Pfam" id="PF02768">
    <property type="entry name" value="DNA_pol3_beta_3"/>
    <property type="match status" value="1"/>
</dbReference>
<dbReference type="GO" id="GO:0008408">
    <property type="term" value="F:3'-5' exonuclease activity"/>
    <property type="evidence" value="ECO:0007669"/>
    <property type="project" value="InterPro"/>
</dbReference>
<evidence type="ECO:0000256" key="4">
    <source>
        <dbReference type="ARBA" id="ARBA00022679"/>
    </source>
</evidence>
<sequence>VVGVLDQEVGDHGGQGRVSAPLADPVDGPLHLRHPVLDRKTLFATARAHSHYAISGVLWETSGKKLQLVATDGHRLAQTKGSLPKAASGSTAAIVPVKLMGLIQRLSTETDEMIEVKIDENQILLRTSRATLLSSLVQGNFPKYADVIPKECTRKATINTAEFEHRIRQAALLTNEESRGVKLNFQPKVVTLTSRAPETGEAEIQCPITLDGEPVEIGFNPSFMIDALRVADVDEITLEMNASNKPAVLKAGTDFLYVLMPVDLG</sequence>
<comment type="similarity">
    <text evidence="2">Belongs to the beta sliding clamp family.</text>
</comment>
<dbReference type="AlphaFoldDB" id="A0A0F9BTZ7"/>
<evidence type="ECO:0000256" key="2">
    <source>
        <dbReference type="ARBA" id="ARBA00010752"/>
    </source>
</evidence>
<evidence type="ECO:0000259" key="9">
    <source>
        <dbReference type="Pfam" id="PF02767"/>
    </source>
</evidence>
<dbReference type="SMART" id="SM00480">
    <property type="entry name" value="POL3Bc"/>
    <property type="match status" value="1"/>
</dbReference>
<keyword evidence="3" id="KW-0963">Cytoplasm</keyword>
<comment type="caution">
    <text evidence="11">The sequence shown here is derived from an EMBL/GenBank/DDBJ whole genome shotgun (WGS) entry which is preliminary data.</text>
</comment>
<evidence type="ECO:0000256" key="5">
    <source>
        <dbReference type="ARBA" id="ARBA00022695"/>
    </source>
</evidence>
<keyword evidence="6" id="KW-0235">DNA replication</keyword>
<dbReference type="GO" id="GO:0003887">
    <property type="term" value="F:DNA-directed DNA polymerase activity"/>
    <property type="evidence" value="ECO:0007669"/>
    <property type="project" value="UniProtKB-KW"/>
</dbReference>
<keyword evidence="8" id="KW-0238">DNA-binding</keyword>
<evidence type="ECO:0000256" key="6">
    <source>
        <dbReference type="ARBA" id="ARBA00022705"/>
    </source>
</evidence>
<dbReference type="Gene3D" id="3.70.10.10">
    <property type="match status" value="1"/>
</dbReference>
<dbReference type="GO" id="GO:0003677">
    <property type="term" value="F:DNA binding"/>
    <property type="evidence" value="ECO:0007669"/>
    <property type="project" value="UniProtKB-KW"/>
</dbReference>
<keyword evidence="5" id="KW-0548">Nucleotidyltransferase</keyword>
<proteinExistence type="inferred from homology"/>
<dbReference type="PANTHER" id="PTHR30478:SF0">
    <property type="entry name" value="BETA SLIDING CLAMP"/>
    <property type="match status" value="1"/>
</dbReference>
<dbReference type="NCBIfam" id="TIGR00663">
    <property type="entry name" value="dnan"/>
    <property type="match status" value="1"/>
</dbReference>
<dbReference type="InterPro" id="IPR022635">
    <property type="entry name" value="DNA_polIII_beta_C"/>
</dbReference>